<evidence type="ECO:0000313" key="16">
    <source>
        <dbReference type="Proteomes" id="UP000261540"/>
    </source>
</evidence>
<keyword evidence="16" id="KW-1185">Reference proteome</keyword>
<feature type="transmembrane region" description="Helical" evidence="12">
    <location>
        <begin position="48"/>
        <end position="69"/>
    </location>
</feature>
<evidence type="ECO:0000256" key="6">
    <source>
        <dbReference type="ARBA" id="ARBA00022692"/>
    </source>
</evidence>
<dbReference type="Ensembl" id="ENSPKIT00000039886.1">
    <property type="protein sequence ID" value="ENSPKIP00000015420.1"/>
    <property type="gene ID" value="ENSPKIG00000002124.1"/>
</dbReference>
<dbReference type="GO" id="GO:0005886">
    <property type="term" value="C:plasma membrane"/>
    <property type="evidence" value="ECO:0007669"/>
    <property type="project" value="UniProtKB-SubCell"/>
</dbReference>
<dbReference type="InterPro" id="IPR017452">
    <property type="entry name" value="GPCR_Rhodpsn_7TM"/>
</dbReference>
<evidence type="ECO:0000256" key="13">
    <source>
        <dbReference type="SAM" id="MobiDB-lite"/>
    </source>
</evidence>
<dbReference type="AlphaFoldDB" id="A0A3B3RBW5"/>
<protein>
    <recommendedName>
        <fullName evidence="12">Vomeronasal type-1 receptor</fullName>
    </recommendedName>
</protein>
<name>A0A3B3RBW5_9TELE</name>
<dbReference type="Pfam" id="PF03402">
    <property type="entry name" value="V1R"/>
    <property type="match status" value="1"/>
</dbReference>
<dbReference type="PANTHER" id="PTHR11394:SF72">
    <property type="entry name" value="OLFACTORY RECEPTOR CLASS A-LIKE PROTEIN 4"/>
    <property type="match status" value="1"/>
</dbReference>
<evidence type="ECO:0000256" key="4">
    <source>
        <dbReference type="ARBA" id="ARBA00022507"/>
    </source>
</evidence>
<dbReference type="SUPFAM" id="SSF81321">
    <property type="entry name" value="Family A G protein-coupled receptor-like"/>
    <property type="match status" value="1"/>
</dbReference>
<comment type="subcellular location">
    <subcellularLocation>
        <location evidence="1 12">Cell membrane</location>
        <topology evidence="1 12">Multi-pass membrane protein</topology>
    </subcellularLocation>
</comment>
<reference evidence="15" key="2">
    <citation type="submission" date="2025-09" db="UniProtKB">
        <authorList>
            <consortium name="Ensembl"/>
        </authorList>
    </citation>
    <scope>IDENTIFICATION</scope>
</reference>
<feature type="transmembrane region" description="Helical" evidence="12">
    <location>
        <begin position="6"/>
        <end position="27"/>
    </location>
</feature>
<evidence type="ECO:0000256" key="7">
    <source>
        <dbReference type="ARBA" id="ARBA00022989"/>
    </source>
</evidence>
<evidence type="ECO:0000256" key="8">
    <source>
        <dbReference type="ARBA" id="ARBA00023040"/>
    </source>
</evidence>
<feature type="transmembrane region" description="Helical" evidence="12">
    <location>
        <begin position="279"/>
        <end position="299"/>
    </location>
</feature>
<evidence type="ECO:0000256" key="1">
    <source>
        <dbReference type="ARBA" id="ARBA00004651"/>
    </source>
</evidence>
<dbReference type="CTD" id="100004842"/>
<keyword evidence="9 12" id="KW-0472">Membrane</keyword>
<proteinExistence type="inferred from homology"/>
<feature type="transmembrane region" description="Helical" evidence="12">
    <location>
        <begin position="89"/>
        <end position="110"/>
    </location>
</feature>
<dbReference type="PROSITE" id="PS50262">
    <property type="entry name" value="G_PROTEIN_RECEP_F1_2"/>
    <property type="match status" value="1"/>
</dbReference>
<sequence>MSKILTADAILFGILVFSGIFGNFLVIRAVFQLSLESAARQLSPSNAILVNLSLANLLTTLFRTVPIFVSDLGLELSLNDSWCRVFMLLWVWWRAVSCWVTLMLSAFQCLTLRRQRVAVGSLAQRRERLRVLAALGAVWAGNLALSLPALVYTTHVKGNVTVEVMVISCTTRPLLGCMWVFPSSQQAVVFASTSLAINEVIPLVLMVGTNLVTLYALNKHIRSVLSSGHKDLDQHMSTERKAGQVIMALVSLFVTCWVLQVAAVTYYNHNGGRHTEALLTIAHFSASLFVGFSPLVLAMGHSKLRRKIQGTVFGRCNSKVASRGGEMESVSRTAACKVQQRRKSRTTSTREKAK</sequence>
<dbReference type="OrthoDB" id="9935175at2759"/>
<evidence type="ECO:0000313" key="15">
    <source>
        <dbReference type="Ensembl" id="ENSPKIP00000015420.1"/>
    </source>
</evidence>
<dbReference type="KEGG" id="pki:111853289"/>
<dbReference type="GeneID" id="111853289"/>
<comment type="similarity">
    <text evidence="2 12">Belongs to the G-protein coupled receptor 1 family.</text>
</comment>
<dbReference type="PANTHER" id="PTHR11394">
    <property type="entry name" value="TASTE RECEPTOR TYPE 2"/>
    <property type="match status" value="1"/>
</dbReference>
<keyword evidence="4 12" id="KW-0589">Pheromone response</keyword>
<evidence type="ECO:0000256" key="5">
    <source>
        <dbReference type="ARBA" id="ARBA00022606"/>
    </source>
</evidence>
<keyword evidence="6 12" id="KW-0812">Transmembrane</keyword>
<evidence type="ECO:0000256" key="3">
    <source>
        <dbReference type="ARBA" id="ARBA00022475"/>
    </source>
</evidence>
<feature type="domain" description="G-protein coupled receptors family 1 profile" evidence="14">
    <location>
        <begin position="22"/>
        <end position="297"/>
    </location>
</feature>
<keyword evidence="8 12" id="KW-0297">G-protein coupled receptor</keyword>
<feature type="transmembrane region" description="Helical" evidence="12">
    <location>
        <begin position="245"/>
        <end position="267"/>
    </location>
</feature>
<feature type="transmembrane region" description="Helical" evidence="12">
    <location>
        <begin position="131"/>
        <end position="152"/>
    </location>
</feature>
<keyword evidence="11 12" id="KW-0807">Transducer</keyword>
<organism evidence="15 16">
    <name type="scientific">Paramormyrops kingsleyae</name>
    <dbReference type="NCBI Taxonomy" id="1676925"/>
    <lineage>
        <taxon>Eukaryota</taxon>
        <taxon>Metazoa</taxon>
        <taxon>Chordata</taxon>
        <taxon>Craniata</taxon>
        <taxon>Vertebrata</taxon>
        <taxon>Euteleostomi</taxon>
        <taxon>Actinopterygii</taxon>
        <taxon>Neopterygii</taxon>
        <taxon>Teleostei</taxon>
        <taxon>Osteoglossocephala</taxon>
        <taxon>Osteoglossomorpha</taxon>
        <taxon>Osteoglossiformes</taxon>
        <taxon>Mormyridae</taxon>
        <taxon>Paramormyrops</taxon>
    </lineage>
</organism>
<keyword evidence="10 12" id="KW-0675">Receptor</keyword>
<dbReference type="InterPro" id="IPR004072">
    <property type="entry name" value="Vmron_rcpt_1"/>
</dbReference>
<dbReference type="GO" id="GO:0019236">
    <property type="term" value="P:response to pheromone"/>
    <property type="evidence" value="ECO:0007669"/>
    <property type="project" value="UniProtKB-KW"/>
</dbReference>
<dbReference type="Proteomes" id="UP000261540">
    <property type="component" value="Unplaced"/>
</dbReference>
<dbReference type="InterPro" id="IPR000276">
    <property type="entry name" value="GPCR_Rhodpsn"/>
</dbReference>
<accession>A0A3B3RBW5</accession>
<evidence type="ECO:0000256" key="2">
    <source>
        <dbReference type="ARBA" id="ARBA00010663"/>
    </source>
</evidence>
<evidence type="ECO:0000256" key="9">
    <source>
        <dbReference type="ARBA" id="ARBA00023136"/>
    </source>
</evidence>
<reference evidence="15" key="1">
    <citation type="submission" date="2025-08" db="UniProtKB">
        <authorList>
            <consortium name="Ensembl"/>
        </authorList>
    </citation>
    <scope>IDENTIFICATION</scope>
</reference>
<dbReference type="PRINTS" id="PR00237">
    <property type="entry name" value="GPCRRHODOPSN"/>
</dbReference>
<keyword evidence="7 12" id="KW-1133">Transmembrane helix</keyword>
<feature type="transmembrane region" description="Helical" evidence="12">
    <location>
        <begin position="200"/>
        <end position="217"/>
    </location>
</feature>
<evidence type="ECO:0000256" key="11">
    <source>
        <dbReference type="ARBA" id="ARBA00023224"/>
    </source>
</evidence>
<evidence type="ECO:0000256" key="10">
    <source>
        <dbReference type="ARBA" id="ARBA00023170"/>
    </source>
</evidence>
<feature type="region of interest" description="Disordered" evidence="13">
    <location>
        <begin position="332"/>
        <end position="354"/>
    </location>
</feature>
<dbReference type="Gene3D" id="1.20.1070.10">
    <property type="entry name" value="Rhodopsin 7-helix transmembrane proteins"/>
    <property type="match status" value="1"/>
</dbReference>
<keyword evidence="3 12" id="KW-1003">Cell membrane</keyword>
<keyword evidence="5" id="KW-0716">Sensory transduction</keyword>
<evidence type="ECO:0000259" key="14">
    <source>
        <dbReference type="PROSITE" id="PS50262"/>
    </source>
</evidence>
<dbReference type="RefSeq" id="XP_023685777.1">
    <property type="nucleotide sequence ID" value="XM_023830009.1"/>
</dbReference>
<dbReference type="STRING" id="1676925.ENSPKIP00000015420"/>
<dbReference type="GO" id="GO:0016503">
    <property type="term" value="F:pheromone receptor activity"/>
    <property type="evidence" value="ECO:0007669"/>
    <property type="project" value="InterPro"/>
</dbReference>
<dbReference type="GeneTree" id="ENSGT00650000093633"/>
<dbReference type="CDD" id="cd00637">
    <property type="entry name" value="7tm_classA_rhodopsin-like"/>
    <property type="match status" value="1"/>
</dbReference>
<evidence type="ECO:0000256" key="12">
    <source>
        <dbReference type="RuleBase" id="RU364061"/>
    </source>
</evidence>